<sequence>MSFDVIIVGRLDLRTLVQGYLLSICFWSYPSALRYFHPLREQDSEKLQQRNLLSQSCSTQNFHLLPVLGDICIYYYILFGEKTYLNVIKAIILKKHSSTYL</sequence>
<accession>I1C3U5</accession>
<protein>
    <submittedName>
        <fullName evidence="1">Uncharacterized protein</fullName>
    </submittedName>
</protein>
<evidence type="ECO:0000313" key="2">
    <source>
        <dbReference type="Proteomes" id="UP000009138"/>
    </source>
</evidence>
<dbReference type="AlphaFoldDB" id="I1C3U5"/>
<gene>
    <name evidence="1" type="ORF">RO3G_07830</name>
</gene>
<organism evidence="1 2">
    <name type="scientific">Rhizopus delemar (strain RA 99-880 / ATCC MYA-4621 / FGSC 9543 / NRRL 43880)</name>
    <name type="common">Mucormycosis agent</name>
    <name type="synonym">Rhizopus arrhizus var. delemar</name>
    <dbReference type="NCBI Taxonomy" id="246409"/>
    <lineage>
        <taxon>Eukaryota</taxon>
        <taxon>Fungi</taxon>
        <taxon>Fungi incertae sedis</taxon>
        <taxon>Mucoromycota</taxon>
        <taxon>Mucoromycotina</taxon>
        <taxon>Mucoromycetes</taxon>
        <taxon>Mucorales</taxon>
        <taxon>Mucorineae</taxon>
        <taxon>Rhizopodaceae</taxon>
        <taxon>Rhizopus</taxon>
    </lineage>
</organism>
<dbReference type="RefSeq" id="XP_067518521.1">
    <property type="nucleotide sequence ID" value="XM_067662420.1"/>
</dbReference>
<dbReference type="GeneID" id="93614801"/>
<evidence type="ECO:0000313" key="1">
    <source>
        <dbReference type="EMBL" id="EIE83125.1"/>
    </source>
</evidence>
<dbReference type="Proteomes" id="UP000009138">
    <property type="component" value="Unassembled WGS sequence"/>
</dbReference>
<proteinExistence type="predicted"/>
<keyword evidence="2" id="KW-1185">Reference proteome</keyword>
<dbReference type="VEuPathDB" id="FungiDB:RO3G_07830"/>
<name>I1C3U5_RHIO9</name>
<dbReference type="InParanoid" id="I1C3U5"/>
<dbReference type="EMBL" id="CH476736">
    <property type="protein sequence ID" value="EIE83125.1"/>
    <property type="molecule type" value="Genomic_DNA"/>
</dbReference>
<reference evidence="1 2" key="1">
    <citation type="journal article" date="2009" name="PLoS Genet.">
        <title>Genomic analysis of the basal lineage fungus Rhizopus oryzae reveals a whole-genome duplication.</title>
        <authorList>
            <person name="Ma L.-J."/>
            <person name="Ibrahim A.S."/>
            <person name="Skory C."/>
            <person name="Grabherr M.G."/>
            <person name="Burger G."/>
            <person name="Butler M."/>
            <person name="Elias M."/>
            <person name="Idnurm A."/>
            <person name="Lang B.F."/>
            <person name="Sone T."/>
            <person name="Abe A."/>
            <person name="Calvo S.E."/>
            <person name="Corrochano L.M."/>
            <person name="Engels R."/>
            <person name="Fu J."/>
            <person name="Hansberg W."/>
            <person name="Kim J.-M."/>
            <person name="Kodira C.D."/>
            <person name="Koehrsen M.J."/>
            <person name="Liu B."/>
            <person name="Miranda-Saavedra D."/>
            <person name="O'Leary S."/>
            <person name="Ortiz-Castellanos L."/>
            <person name="Poulter R."/>
            <person name="Rodriguez-Romero J."/>
            <person name="Ruiz-Herrera J."/>
            <person name="Shen Y.-Q."/>
            <person name="Zeng Q."/>
            <person name="Galagan J."/>
            <person name="Birren B.W."/>
            <person name="Cuomo C.A."/>
            <person name="Wickes B.L."/>
        </authorList>
    </citation>
    <scope>NUCLEOTIDE SEQUENCE [LARGE SCALE GENOMIC DNA]</scope>
    <source>
        <strain evidence="2">RA 99-880 / ATCC MYA-4621 / FGSC 9543 / NRRL 43880</strain>
    </source>
</reference>